<feature type="site" description="Electron transfer via tryptophanyl radical" evidence="6">
    <location>
        <position position="457"/>
    </location>
</feature>
<dbReference type="OMA" id="KFWRCGP"/>
<dbReference type="Gramene" id="CDF41104">
    <property type="protein sequence ID" value="CDF41104"/>
    <property type="gene ID" value="CHC_T00007328001"/>
</dbReference>
<keyword evidence="2 5" id="KW-0285">Flavoprotein</keyword>
<feature type="binding site" evidence="5">
    <location>
        <begin position="378"/>
        <end position="382"/>
    </location>
    <ligand>
        <name>FAD</name>
        <dbReference type="ChEBI" id="CHEBI:57692"/>
    </ligand>
</feature>
<dbReference type="PANTHER" id="PTHR11455">
    <property type="entry name" value="CRYPTOCHROME"/>
    <property type="match status" value="1"/>
</dbReference>
<keyword evidence="3 5" id="KW-0274">FAD</keyword>
<dbReference type="GeneID" id="17319135"/>
<dbReference type="InterPro" id="IPR002081">
    <property type="entry name" value="Cryptochrome/DNA_photolyase_1"/>
</dbReference>
<comment type="similarity">
    <text evidence="1 7">Belongs to the DNA photolyase class-1 family.</text>
</comment>
<protein>
    <recommendedName>
        <fullName evidence="7">Cryptochrome DASH</fullName>
    </recommendedName>
</protein>
<accession>R7QSK1</accession>
<comment type="cofactor">
    <cofactor evidence="7">
        <name>(6R)-5,10-methylene-5,6,7,8-tetrahydrofolate</name>
        <dbReference type="ChEBI" id="CHEBI:15636"/>
    </cofactor>
    <text evidence="7">Binds 1 5,10-methenyltetrahydrofolate (MTHF) per subunit.</text>
</comment>
<dbReference type="GO" id="GO:0071949">
    <property type="term" value="F:FAD binding"/>
    <property type="evidence" value="ECO:0007669"/>
    <property type="project" value="TreeGrafter"/>
</dbReference>
<organism evidence="10 11">
    <name type="scientific">Chondrus crispus</name>
    <name type="common">Carrageen Irish moss</name>
    <name type="synonym">Polymorpha crispa</name>
    <dbReference type="NCBI Taxonomy" id="2769"/>
    <lineage>
        <taxon>Eukaryota</taxon>
        <taxon>Rhodophyta</taxon>
        <taxon>Florideophyceae</taxon>
        <taxon>Rhodymeniophycidae</taxon>
        <taxon>Gigartinales</taxon>
        <taxon>Gigartinaceae</taxon>
        <taxon>Chondrus</taxon>
    </lineage>
</organism>
<feature type="compositionally biased region" description="Polar residues" evidence="8">
    <location>
        <begin position="44"/>
        <end position="57"/>
    </location>
</feature>
<evidence type="ECO:0000256" key="8">
    <source>
        <dbReference type="SAM" id="MobiDB-lite"/>
    </source>
</evidence>
<dbReference type="GO" id="GO:0000719">
    <property type="term" value="P:photoreactive repair"/>
    <property type="evidence" value="ECO:0007669"/>
    <property type="project" value="TreeGrafter"/>
</dbReference>
<dbReference type="Pfam" id="PF00875">
    <property type="entry name" value="DNA_photolyase"/>
    <property type="match status" value="1"/>
</dbReference>
<evidence type="ECO:0000313" key="11">
    <source>
        <dbReference type="Proteomes" id="UP000012073"/>
    </source>
</evidence>
<dbReference type="PhylomeDB" id="R7QSK1"/>
<dbReference type="InterPro" id="IPR006050">
    <property type="entry name" value="DNA_photolyase_N"/>
</dbReference>
<reference evidence="11" key="1">
    <citation type="journal article" date="2013" name="Proc. Natl. Acad. Sci. U.S.A.">
        <title>Genome structure and metabolic features in the red seaweed Chondrus crispus shed light on evolution of the Archaeplastida.</title>
        <authorList>
            <person name="Collen J."/>
            <person name="Porcel B."/>
            <person name="Carre W."/>
            <person name="Ball S.G."/>
            <person name="Chaparro C."/>
            <person name="Tonon T."/>
            <person name="Barbeyron T."/>
            <person name="Michel G."/>
            <person name="Noel B."/>
            <person name="Valentin K."/>
            <person name="Elias M."/>
            <person name="Artiguenave F."/>
            <person name="Arun A."/>
            <person name="Aury J.M."/>
            <person name="Barbosa-Neto J.F."/>
            <person name="Bothwell J.H."/>
            <person name="Bouget F.Y."/>
            <person name="Brillet L."/>
            <person name="Cabello-Hurtado F."/>
            <person name="Capella-Gutierrez S."/>
            <person name="Charrier B."/>
            <person name="Cladiere L."/>
            <person name="Cock J.M."/>
            <person name="Coelho S.M."/>
            <person name="Colleoni C."/>
            <person name="Czjzek M."/>
            <person name="Da Silva C."/>
            <person name="Delage L."/>
            <person name="Denoeud F."/>
            <person name="Deschamps P."/>
            <person name="Dittami S.M."/>
            <person name="Gabaldon T."/>
            <person name="Gachon C.M."/>
            <person name="Groisillier A."/>
            <person name="Herve C."/>
            <person name="Jabbari K."/>
            <person name="Katinka M."/>
            <person name="Kloareg B."/>
            <person name="Kowalczyk N."/>
            <person name="Labadie K."/>
            <person name="Leblanc C."/>
            <person name="Lopez P.J."/>
            <person name="McLachlan D.H."/>
            <person name="Meslet-Cladiere L."/>
            <person name="Moustafa A."/>
            <person name="Nehr Z."/>
            <person name="Nyvall Collen P."/>
            <person name="Panaud O."/>
            <person name="Partensky F."/>
            <person name="Poulain J."/>
            <person name="Rensing S.A."/>
            <person name="Rousvoal S."/>
            <person name="Samson G."/>
            <person name="Symeonidi A."/>
            <person name="Weissenbach J."/>
            <person name="Zambounis A."/>
            <person name="Wincker P."/>
            <person name="Boyen C."/>
        </authorList>
    </citation>
    <scope>NUCLEOTIDE SEQUENCE [LARGE SCALE GENOMIC DNA]</scope>
    <source>
        <strain evidence="11">cv. Stackhouse</strain>
    </source>
</reference>
<evidence type="ECO:0000256" key="4">
    <source>
        <dbReference type="ARBA" id="ARBA00022991"/>
    </source>
</evidence>
<keyword evidence="11" id="KW-1185">Reference proteome</keyword>
<evidence type="ECO:0000256" key="5">
    <source>
        <dbReference type="PIRSR" id="PIRSR602081-1"/>
    </source>
</evidence>
<dbReference type="KEGG" id="ccp:CHC_T00007328001"/>
<dbReference type="RefSeq" id="XP_005711398.1">
    <property type="nucleotide sequence ID" value="XM_005711341.1"/>
</dbReference>
<gene>
    <name evidence="10" type="ORF">CHC_T00007328001</name>
</gene>
<evidence type="ECO:0000256" key="7">
    <source>
        <dbReference type="RuleBase" id="RU367151"/>
    </source>
</evidence>
<evidence type="ECO:0000256" key="3">
    <source>
        <dbReference type="ARBA" id="ARBA00022827"/>
    </source>
</evidence>
<comment type="cofactor">
    <cofactor evidence="5 7">
        <name>FAD</name>
        <dbReference type="ChEBI" id="CHEBI:57692"/>
    </cofactor>
    <text evidence="5 7">Binds 1 FAD per subunit.</text>
</comment>
<dbReference type="Gene3D" id="1.10.579.10">
    <property type="entry name" value="DNA Cyclobutane Dipyrimidine Photolyase, subunit A, domain 3"/>
    <property type="match status" value="1"/>
</dbReference>
<evidence type="ECO:0000256" key="6">
    <source>
        <dbReference type="PIRSR" id="PIRSR602081-2"/>
    </source>
</evidence>
<dbReference type="Gene3D" id="1.25.40.80">
    <property type="match status" value="1"/>
</dbReference>
<dbReference type="InterPro" id="IPR005101">
    <property type="entry name" value="Cryptochr/Photolyase_FAD-bd"/>
</dbReference>
<dbReference type="NCBIfam" id="TIGR02765">
    <property type="entry name" value="crypto_DASH"/>
    <property type="match status" value="1"/>
</dbReference>
<dbReference type="PRINTS" id="PR00147">
    <property type="entry name" value="DNAPHOTLYASE"/>
</dbReference>
<proteinExistence type="inferred from homology"/>
<dbReference type="PANTHER" id="PTHR11455:SF22">
    <property type="entry name" value="CRYPTOCHROME DASH"/>
    <property type="match status" value="1"/>
</dbReference>
<dbReference type="OrthoDB" id="435881at2759"/>
<feature type="domain" description="Photolyase/cryptochrome alpha/beta" evidence="9">
    <location>
        <begin position="107"/>
        <end position="248"/>
    </location>
</feature>
<dbReference type="Gene3D" id="3.40.50.620">
    <property type="entry name" value="HUPs"/>
    <property type="match status" value="1"/>
</dbReference>
<dbReference type="PROSITE" id="PS51645">
    <property type="entry name" value="PHR_CRY_ALPHA_BETA"/>
    <property type="match status" value="1"/>
</dbReference>
<evidence type="ECO:0000313" key="10">
    <source>
        <dbReference type="EMBL" id="CDF41104.1"/>
    </source>
</evidence>
<evidence type="ECO:0000259" key="9">
    <source>
        <dbReference type="PROSITE" id="PS51645"/>
    </source>
</evidence>
<dbReference type="SUPFAM" id="SSF52425">
    <property type="entry name" value="Cryptochrome/photolyase, N-terminal domain"/>
    <property type="match status" value="1"/>
</dbReference>
<dbReference type="InterPro" id="IPR014133">
    <property type="entry name" value="Cry_DASH"/>
</dbReference>
<evidence type="ECO:0000256" key="2">
    <source>
        <dbReference type="ARBA" id="ARBA00022630"/>
    </source>
</evidence>
<dbReference type="InterPro" id="IPR014729">
    <property type="entry name" value="Rossmann-like_a/b/a_fold"/>
</dbReference>
<dbReference type="EMBL" id="HG002309">
    <property type="protein sequence ID" value="CDF41104.1"/>
    <property type="molecule type" value="Genomic_DNA"/>
</dbReference>
<feature type="region of interest" description="Disordered" evidence="8">
    <location>
        <begin position="44"/>
        <end position="100"/>
    </location>
</feature>
<keyword evidence="4 7" id="KW-0157">Chromophore</keyword>
<dbReference type="InterPro" id="IPR036134">
    <property type="entry name" value="Crypto/Photolyase_FAD-like_sf"/>
</dbReference>
<feature type="site" description="Electron transfer via tryptophanyl radical" evidence="6">
    <location>
        <position position="538"/>
    </location>
</feature>
<dbReference type="Proteomes" id="UP000012073">
    <property type="component" value="Unassembled WGS sequence"/>
</dbReference>
<comment type="function">
    <text evidence="7">May have a photoreceptor function.</text>
</comment>
<dbReference type="InterPro" id="IPR036155">
    <property type="entry name" value="Crypto/Photolyase_N_sf"/>
</dbReference>
<name>R7QSK1_CHOCR</name>
<evidence type="ECO:0000256" key="1">
    <source>
        <dbReference type="ARBA" id="ARBA00005862"/>
    </source>
</evidence>
<dbReference type="AlphaFoldDB" id="R7QSK1"/>
<dbReference type="GO" id="GO:0003904">
    <property type="term" value="F:deoxyribodipyrimidine photo-lyase activity"/>
    <property type="evidence" value="ECO:0007669"/>
    <property type="project" value="TreeGrafter"/>
</dbReference>
<feature type="binding site" evidence="5">
    <location>
        <begin position="528"/>
        <end position="530"/>
    </location>
    <ligand>
        <name>FAD</name>
        <dbReference type="ChEBI" id="CHEBI:57692"/>
    </ligand>
</feature>
<feature type="site" description="Electron transfer via tryptophanyl radical" evidence="6">
    <location>
        <position position="515"/>
    </location>
</feature>
<sequence length="620" mass="69723">MPAMLLAFASGLPLNQKFLSTFFSPRNGKCQLFVQMPRTFANRNAEANNSRVGQSYTRSSSGRRGNRGGRGRYGGNRRNAAPRAQVDPFAGDPVIPSPAPATLPSDSCAMVWLRNDLRVRDHAALALADTASVLVPFYVFDTSQYGPDHLSPHGFQRTGPFRADFQKQAVKEMQQALRVRGSDLVVKIGDPVDEIMPVARQLIEEGFKPLRMVAHKEVTWEENKTEERMEKAFRELGEEMHADVDIHFVWGATLHHLDDLPFNAGGPGVPETFTAYRKLIEGRNGATVREEIKMPGRFKPYPLHIGIPSDEMPLLGDELEVAGLAEPNDHPYPHPLACVDFIGGLKEAEKRLDEFVWKADALRTYKETRNESGTKNGSSKLSPWLALGCISPRTVYWECQSYEEKREKNESTYWMVFELMTRDYFRWIAASVGTKLFALNGYSGRGKNEASIWGIPWHLIKPLHKDRLQKWIDGKTGAPIVDGNMRELAGTGFMSNRGRQNVASFLIHDLGYPDWRAGAEYLESQLIDHDVASNWANWAYLAGVGSDPRGGRKFNVVKQSMQYDPEGRFLNRWVPELVDIPVPMKHEPHTLSKAELEDLNVTPGKTYPNPIVPLSRAPQK</sequence>
<dbReference type="SUPFAM" id="SSF48173">
    <property type="entry name" value="Cryptochrome/photolyase FAD-binding domain"/>
    <property type="match status" value="1"/>
</dbReference>
<dbReference type="Pfam" id="PF03441">
    <property type="entry name" value="FAD_binding_7"/>
    <property type="match status" value="1"/>
</dbReference>
<dbReference type="GO" id="GO:0003677">
    <property type="term" value="F:DNA binding"/>
    <property type="evidence" value="ECO:0007669"/>
    <property type="project" value="TreeGrafter"/>
</dbReference>
<feature type="binding site" evidence="5">
    <location>
        <position position="365"/>
    </location>
    <ligand>
        <name>FAD</name>
        <dbReference type="ChEBI" id="CHEBI:57692"/>
    </ligand>
</feature>